<sequence>MKIYFDNIATTKIHPEVYKFMLPCLGENYGNPESLHFFGDESKSTIESSRSNIAQLINSKPEEIIFTSSGTEANNLAVKGVAEACLSIGKHLITSSIEHFSVHHPFKRLEKLGYEVTYLPVDRCGLVNPDDVRKSLRKDTILVSVMHANNEIGSIQPIEEISRVVKENSKAYFHTDAVQSVGYLDVDINKMGVDLLSISAHKFYGPKGVGALYVRKGTRMLPLIEGGVQENGRRAGTHNVPGIAGMGKAVEILKEKREEWATHLISLRDALVKGITNLVEKVHFTGHPQKRLPGHVSLCVEFIEGESMLMLLSAKGIAAASGSTCTSKALRASHVLTALALPAEIIQGSLVLSLSPDNHSSEIEYFLKVFPEIVSRLRNMSPLYTKYLKEKGV</sequence>
<reference evidence="12 13" key="1">
    <citation type="journal article" date="2021" name="bioRxiv">
        <title>Unique metabolic strategies in Hadean analogues reveal hints for primordial physiology.</title>
        <authorList>
            <person name="Nobu M.K."/>
            <person name="Nakai R."/>
            <person name="Tamazawa S."/>
            <person name="Mori H."/>
            <person name="Toyoda A."/>
            <person name="Ijiri A."/>
            <person name="Suzuki S."/>
            <person name="Kurokawa K."/>
            <person name="Kamagata Y."/>
            <person name="Tamaki H."/>
        </authorList>
    </citation>
    <scope>NUCLEOTIDE SEQUENCE [LARGE SCALE GENOMIC DNA]</scope>
    <source>
        <strain evidence="12">BS525</strain>
    </source>
</reference>
<dbReference type="InterPro" id="IPR015422">
    <property type="entry name" value="PyrdxlP-dep_Trfase_small"/>
</dbReference>
<accession>A0A9E2BFZ6</accession>
<evidence type="ECO:0000256" key="1">
    <source>
        <dbReference type="ARBA" id="ARBA00001933"/>
    </source>
</evidence>
<dbReference type="Proteomes" id="UP000811545">
    <property type="component" value="Unassembled WGS sequence"/>
</dbReference>
<dbReference type="PANTHER" id="PTHR11601:SF34">
    <property type="entry name" value="CYSTEINE DESULFURASE"/>
    <property type="match status" value="1"/>
</dbReference>
<organism evidence="12 13">
    <name type="scientific">Psychracetigena formicireducens</name>
    <dbReference type="NCBI Taxonomy" id="2986056"/>
    <lineage>
        <taxon>Bacteria</taxon>
        <taxon>Bacillati</taxon>
        <taxon>Candidatus Lithacetigenota</taxon>
        <taxon>Candidatus Psychracetigena</taxon>
    </lineage>
</organism>
<dbReference type="Pfam" id="PF00266">
    <property type="entry name" value="Aminotran_5"/>
    <property type="match status" value="1"/>
</dbReference>
<name>A0A9E2BFZ6_PSYF1</name>
<dbReference type="InterPro" id="IPR016454">
    <property type="entry name" value="Cysteine_dSase"/>
</dbReference>
<dbReference type="InterPro" id="IPR000192">
    <property type="entry name" value="Aminotrans_V_dom"/>
</dbReference>
<comment type="catalytic activity">
    <reaction evidence="9">
        <text>(sulfur carrier)-H + L-cysteine = (sulfur carrier)-SH + L-alanine</text>
        <dbReference type="Rhea" id="RHEA:43892"/>
        <dbReference type="Rhea" id="RHEA-COMP:14737"/>
        <dbReference type="Rhea" id="RHEA-COMP:14739"/>
        <dbReference type="ChEBI" id="CHEBI:29917"/>
        <dbReference type="ChEBI" id="CHEBI:35235"/>
        <dbReference type="ChEBI" id="CHEBI:57972"/>
        <dbReference type="ChEBI" id="CHEBI:64428"/>
        <dbReference type="EC" id="2.8.1.7"/>
    </reaction>
</comment>
<keyword evidence="5" id="KW-0479">Metal-binding</keyword>
<keyword evidence="7" id="KW-0408">Iron</keyword>
<dbReference type="InterPro" id="IPR015424">
    <property type="entry name" value="PyrdxlP-dep_Trfase"/>
</dbReference>
<evidence type="ECO:0000256" key="2">
    <source>
        <dbReference type="ARBA" id="ARBA00006490"/>
    </source>
</evidence>
<dbReference type="Gene3D" id="3.40.640.10">
    <property type="entry name" value="Type I PLP-dependent aspartate aminotransferase-like (Major domain)"/>
    <property type="match status" value="1"/>
</dbReference>
<proteinExistence type="inferred from homology"/>
<dbReference type="EMBL" id="QLTW01000030">
    <property type="protein sequence ID" value="MBT9144903.1"/>
    <property type="molecule type" value="Genomic_DNA"/>
</dbReference>
<evidence type="ECO:0000256" key="4">
    <source>
        <dbReference type="ARBA" id="ARBA00022679"/>
    </source>
</evidence>
<dbReference type="AlphaFoldDB" id="A0A9E2BFZ6"/>
<comment type="caution">
    <text evidence="12">The sequence shown here is derived from an EMBL/GenBank/DDBJ whole genome shotgun (WGS) entry which is preliminary data.</text>
</comment>
<evidence type="ECO:0000313" key="13">
    <source>
        <dbReference type="Proteomes" id="UP000811545"/>
    </source>
</evidence>
<evidence type="ECO:0000256" key="10">
    <source>
        <dbReference type="RuleBase" id="RU004504"/>
    </source>
</evidence>
<protein>
    <recommendedName>
        <fullName evidence="3">cysteine desulfurase</fullName>
        <ecNumber evidence="3">2.8.1.7</ecNumber>
    </recommendedName>
</protein>
<keyword evidence="4 12" id="KW-0808">Transferase</keyword>
<evidence type="ECO:0000256" key="6">
    <source>
        <dbReference type="ARBA" id="ARBA00022898"/>
    </source>
</evidence>
<dbReference type="GO" id="GO:0051536">
    <property type="term" value="F:iron-sulfur cluster binding"/>
    <property type="evidence" value="ECO:0007669"/>
    <property type="project" value="UniProtKB-KW"/>
</dbReference>
<evidence type="ECO:0000256" key="3">
    <source>
        <dbReference type="ARBA" id="ARBA00012239"/>
    </source>
</evidence>
<evidence type="ECO:0000259" key="11">
    <source>
        <dbReference type="Pfam" id="PF00266"/>
    </source>
</evidence>
<evidence type="ECO:0000313" key="12">
    <source>
        <dbReference type="EMBL" id="MBT9144903.1"/>
    </source>
</evidence>
<evidence type="ECO:0000256" key="9">
    <source>
        <dbReference type="ARBA" id="ARBA00050776"/>
    </source>
</evidence>
<dbReference type="FunFam" id="3.40.640.10:FF:000084">
    <property type="entry name" value="IscS-like cysteine desulfurase"/>
    <property type="match status" value="1"/>
</dbReference>
<evidence type="ECO:0000256" key="5">
    <source>
        <dbReference type="ARBA" id="ARBA00022723"/>
    </source>
</evidence>
<dbReference type="EC" id="2.8.1.7" evidence="3"/>
<keyword evidence="6" id="KW-0663">Pyridoxal phosphate</keyword>
<gene>
    <name evidence="12" type="primary">iscS_2</name>
    <name evidence="12" type="ORF">DDT42_00759</name>
</gene>
<evidence type="ECO:0000256" key="7">
    <source>
        <dbReference type="ARBA" id="ARBA00023004"/>
    </source>
</evidence>
<dbReference type="GO" id="GO:0046872">
    <property type="term" value="F:metal ion binding"/>
    <property type="evidence" value="ECO:0007669"/>
    <property type="project" value="UniProtKB-KW"/>
</dbReference>
<dbReference type="Gene3D" id="3.90.1150.10">
    <property type="entry name" value="Aspartate Aminotransferase, domain 1"/>
    <property type="match status" value="1"/>
</dbReference>
<dbReference type="PIRSF" id="PIRSF005572">
    <property type="entry name" value="NifS"/>
    <property type="match status" value="1"/>
</dbReference>
<dbReference type="PROSITE" id="PS00595">
    <property type="entry name" value="AA_TRANSFER_CLASS_5"/>
    <property type="match status" value="1"/>
</dbReference>
<feature type="domain" description="Aminotransferase class V" evidence="11">
    <location>
        <begin position="3"/>
        <end position="366"/>
    </location>
</feature>
<dbReference type="SUPFAM" id="SSF53383">
    <property type="entry name" value="PLP-dependent transferases"/>
    <property type="match status" value="1"/>
</dbReference>
<dbReference type="PANTHER" id="PTHR11601">
    <property type="entry name" value="CYSTEINE DESULFURYLASE FAMILY MEMBER"/>
    <property type="match status" value="1"/>
</dbReference>
<keyword evidence="8" id="KW-0411">Iron-sulfur</keyword>
<dbReference type="GO" id="GO:0031071">
    <property type="term" value="F:cysteine desulfurase activity"/>
    <property type="evidence" value="ECO:0007669"/>
    <property type="project" value="UniProtKB-EC"/>
</dbReference>
<dbReference type="InterPro" id="IPR015421">
    <property type="entry name" value="PyrdxlP-dep_Trfase_major"/>
</dbReference>
<evidence type="ECO:0000256" key="8">
    <source>
        <dbReference type="ARBA" id="ARBA00023014"/>
    </source>
</evidence>
<dbReference type="InterPro" id="IPR020578">
    <property type="entry name" value="Aminotrans_V_PyrdxlP_BS"/>
</dbReference>
<comment type="similarity">
    <text evidence="2">Belongs to the class-V pyridoxal-phosphate-dependent aminotransferase family. NifS/IscS subfamily.</text>
</comment>
<comment type="cofactor">
    <cofactor evidence="1 10">
        <name>pyridoxal 5'-phosphate</name>
        <dbReference type="ChEBI" id="CHEBI:597326"/>
    </cofactor>
</comment>
<dbReference type="Gene3D" id="1.10.260.50">
    <property type="match status" value="1"/>
</dbReference>